<evidence type="ECO:0000256" key="1">
    <source>
        <dbReference type="SAM" id="MobiDB-lite"/>
    </source>
</evidence>
<proteinExistence type="predicted"/>
<dbReference type="EMBL" id="RAVZ01000052">
    <property type="protein sequence ID" value="RKG90745.1"/>
    <property type="molecule type" value="Genomic_DNA"/>
</dbReference>
<feature type="transmembrane region" description="Helical" evidence="2">
    <location>
        <begin position="66"/>
        <end position="84"/>
    </location>
</feature>
<keyword evidence="4" id="KW-1185">Reference proteome</keyword>
<feature type="transmembrane region" description="Helical" evidence="2">
    <location>
        <begin position="12"/>
        <end position="33"/>
    </location>
</feature>
<feature type="compositionally biased region" description="Pro residues" evidence="1">
    <location>
        <begin position="87"/>
        <end position="103"/>
    </location>
</feature>
<dbReference type="Proteomes" id="UP000268094">
    <property type="component" value="Unassembled WGS sequence"/>
</dbReference>
<gene>
    <name evidence="3" type="ORF">D7V88_10625</name>
</gene>
<dbReference type="OrthoDB" id="5526082at2"/>
<name>A0A3A8J5J3_9BACT</name>
<protein>
    <submittedName>
        <fullName evidence="3">Uncharacterized protein</fullName>
    </submittedName>
</protein>
<comment type="caution">
    <text evidence="3">The sequence shown here is derived from an EMBL/GenBank/DDBJ whole genome shotgun (WGS) entry which is preliminary data.</text>
</comment>
<keyword evidence="2" id="KW-1133">Transmembrane helix</keyword>
<dbReference type="RefSeq" id="WP_120540504.1">
    <property type="nucleotide sequence ID" value="NZ_RAVZ01000052.1"/>
</dbReference>
<accession>A0A3A8J5J3</accession>
<organism evidence="3 4">
    <name type="scientific">Corallococcus terminator</name>
    <dbReference type="NCBI Taxonomy" id="2316733"/>
    <lineage>
        <taxon>Bacteria</taxon>
        <taxon>Pseudomonadati</taxon>
        <taxon>Myxococcota</taxon>
        <taxon>Myxococcia</taxon>
        <taxon>Myxococcales</taxon>
        <taxon>Cystobacterineae</taxon>
        <taxon>Myxococcaceae</taxon>
        <taxon>Corallococcus</taxon>
    </lineage>
</organism>
<keyword evidence="2" id="KW-0812">Transmembrane</keyword>
<sequence length="109" mass="10854">MTALPSSRGTALLRAASLGLVAGLLLGGLLLLARGAKGVFFPADCTGLTDPECQFTRESDRDLGRVQTLSGGALVALGAALFALTRPRPPVPPASGGDAPPPGSDDTSA</sequence>
<reference evidence="4" key="1">
    <citation type="submission" date="2018-09" db="EMBL/GenBank/DDBJ databases">
        <authorList>
            <person name="Livingstone P.G."/>
            <person name="Whitworth D.E."/>
        </authorList>
    </citation>
    <scope>NUCLEOTIDE SEQUENCE [LARGE SCALE GENOMIC DNA]</scope>
    <source>
        <strain evidence="4">CA054A</strain>
    </source>
</reference>
<keyword evidence="2" id="KW-0472">Membrane</keyword>
<feature type="region of interest" description="Disordered" evidence="1">
    <location>
        <begin position="87"/>
        <end position="109"/>
    </location>
</feature>
<evidence type="ECO:0000313" key="3">
    <source>
        <dbReference type="EMBL" id="RKG90745.1"/>
    </source>
</evidence>
<dbReference type="AlphaFoldDB" id="A0A3A8J5J3"/>
<evidence type="ECO:0000313" key="4">
    <source>
        <dbReference type="Proteomes" id="UP000268094"/>
    </source>
</evidence>
<evidence type="ECO:0000256" key="2">
    <source>
        <dbReference type="SAM" id="Phobius"/>
    </source>
</evidence>